<accession>A0A0R3PUU4</accession>
<protein>
    <submittedName>
        <fullName evidence="4">G protein-coupled receptor</fullName>
    </submittedName>
</protein>
<reference evidence="4" key="1">
    <citation type="submission" date="2017-02" db="UniProtKB">
        <authorList>
            <consortium name="WormBaseParasite"/>
        </authorList>
    </citation>
    <scope>IDENTIFICATION</scope>
</reference>
<evidence type="ECO:0000313" key="4">
    <source>
        <dbReference type="WBParaSite" id="ACOC_0000972101-mRNA-1"/>
    </source>
</evidence>
<evidence type="ECO:0000313" key="3">
    <source>
        <dbReference type="Proteomes" id="UP000267027"/>
    </source>
</evidence>
<feature type="transmembrane region" description="Helical" evidence="1">
    <location>
        <begin position="90"/>
        <end position="112"/>
    </location>
</feature>
<name>A0A0R3PUU4_ANGCS</name>
<keyword evidence="3" id="KW-1185">Reference proteome</keyword>
<keyword evidence="1" id="KW-0472">Membrane</keyword>
<feature type="transmembrane region" description="Helical" evidence="1">
    <location>
        <begin position="269"/>
        <end position="290"/>
    </location>
</feature>
<dbReference type="WBParaSite" id="ACOC_0000972101-mRNA-1">
    <property type="protein sequence ID" value="ACOC_0000972101-mRNA-1"/>
    <property type="gene ID" value="ACOC_0000972101"/>
</dbReference>
<proteinExistence type="predicted"/>
<keyword evidence="1" id="KW-1133">Transmembrane helix</keyword>
<organism evidence="4">
    <name type="scientific">Angiostrongylus costaricensis</name>
    <name type="common">Nematode worm</name>
    <dbReference type="NCBI Taxonomy" id="334426"/>
    <lineage>
        <taxon>Eukaryota</taxon>
        <taxon>Metazoa</taxon>
        <taxon>Ecdysozoa</taxon>
        <taxon>Nematoda</taxon>
        <taxon>Chromadorea</taxon>
        <taxon>Rhabditida</taxon>
        <taxon>Rhabditina</taxon>
        <taxon>Rhabditomorpha</taxon>
        <taxon>Strongyloidea</taxon>
        <taxon>Metastrongylidae</taxon>
        <taxon>Angiostrongylus</taxon>
    </lineage>
</organism>
<gene>
    <name evidence="2" type="ORF">ACOC_LOCUS9722</name>
</gene>
<dbReference type="Proteomes" id="UP000267027">
    <property type="component" value="Unassembled WGS sequence"/>
</dbReference>
<evidence type="ECO:0000313" key="2">
    <source>
        <dbReference type="EMBL" id="VDM61307.1"/>
    </source>
</evidence>
<dbReference type="OrthoDB" id="5872806at2759"/>
<dbReference type="EMBL" id="UYYA01004341">
    <property type="protein sequence ID" value="VDM61307.1"/>
    <property type="molecule type" value="Genomic_DNA"/>
</dbReference>
<keyword evidence="1" id="KW-0812">Transmembrane</keyword>
<evidence type="ECO:0000256" key="1">
    <source>
        <dbReference type="SAM" id="Phobius"/>
    </source>
</evidence>
<sequence length="292" mass="32632">MDRCVHGQTFVDENADAADSSTVACSEVQIFSGVTDGVGWMASSRYGQAHAVVLYPSCLYDQVLYRGLGWKCACIAVTDLPVSAATPADVWSALLAAQSAVAVFFIYLSVIVESEVRKCRALSTASKNVRDVSRLRRERRIVRKVMYSKKNSHTNCLQDKSTCSYSDVIESSFRRKGDAVSLCSARLDIVARIACPLIYIVLTKPMIRVDGPRLLFVSTWQLRLRVESGLLQWAISSNEASLLSDALLYTMLMVDIMIMLILYSKYEVLFYFFICVQADVSTDFAFLRVWKG</sequence>
<feature type="transmembrane region" description="Helical" evidence="1">
    <location>
        <begin position="246"/>
        <end position="263"/>
    </location>
</feature>
<reference evidence="2 3" key="2">
    <citation type="submission" date="2018-11" db="EMBL/GenBank/DDBJ databases">
        <authorList>
            <consortium name="Pathogen Informatics"/>
        </authorList>
    </citation>
    <scope>NUCLEOTIDE SEQUENCE [LARGE SCALE GENOMIC DNA]</scope>
    <source>
        <strain evidence="2 3">Costa Rica</strain>
    </source>
</reference>
<dbReference type="AlphaFoldDB" id="A0A0R3PUU4"/>